<evidence type="ECO:0000256" key="2">
    <source>
        <dbReference type="ARBA" id="ARBA00022475"/>
    </source>
</evidence>
<keyword evidence="3 11" id="KW-0645">Protease</keyword>
<keyword evidence="8 12" id="KW-1133">Transmembrane helix</keyword>
<evidence type="ECO:0000259" key="13">
    <source>
        <dbReference type="Pfam" id="PF01435"/>
    </source>
</evidence>
<dbReference type="CDD" id="cd07325">
    <property type="entry name" value="M48_Ste24p_like"/>
    <property type="match status" value="1"/>
</dbReference>
<evidence type="ECO:0000256" key="1">
    <source>
        <dbReference type="ARBA" id="ARBA00004651"/>
    </source>
</evidence>
<gene>
    <name evidence="14" type="ORF">ACFOEK_18455</name>
</gene>
<protein>
    <submittedName>
        <fullName evidence="14">M48 family metallopeptidase</fullName>
        <ecNumber evidence="14">3.4.24.-</ecNumber>
    </submittedName>
</protein>
<comment type="subcellular location">
    <subcellularLocation>
        <location evidence="1">Cell membrane</location>
        <topology evidence="1">Multi-pass membrane protein</topology>
    </subcellularLocation>
</comment>
<dbReference type="PANTHER" id="PTHR43221:SF1">
    <property type="entry name" value="PROTEASE HTPX"/>
    <property type="match status" value="1"/>
</dbReference>
<dbReference type="Gene3D" id="3.30.2010.10">
    <property type="entry name" value="Metalloproteases ('zincins'), catalytic domain"/>
    <property type="match status" value="1"/>
</dbReference>
<keyword evidence="6 11" id="KW-0378">Hydrolase</keyword>
<dbReference type="InterPro" id="IPR001915">
    <property type="entry name" value="Peptidase_M48"/>
</dbReference>
<dbReference type="Pfam" id="PF01435">
    <property type="entry name" value="Peptidase_M48"/>
    <property type="match status" value="1"/>
</dbReference>
<keyword evidence="10 12" id="KW-0472">Membrane</keyword>
<evidence type="ECO:0000256" key="6">
    <source>
        <dbReference type="ARBA" id="ARBA00022801"/>
    </source>
</evidence>
<dbReference type="Proteomes" id="UP001595476">
    <property type="component" value="Unassembled WGS sequence"/>
</dbReference>
<organism evidence="14 15">
    <name type="scientific">Litoribrevibacter euphylliae</name>
    <dbReference type="NCBI Taxonomy" id="1834034"/>
    <lineage>
        <taxon>Bacteria</taxon>
        <taxon>Pseudomonadati</taxon>
        <taxon>Pseudomonadota</taxon>
        <taxon>Gammaproteobacteria</taxon>
        <taxon>Oceanospirillales</taxon>
        <taxon>Oceanospirillaceae</taxon>
        <taxon>Litoribrevibacter</taxon>
    </lineage>
</organism>
<evidence type="ECO:0000256" key="7">
    <source>
        <dbReference type="ARBA" id="ARBA00022833"/>
    </source>
</evidence>
<keyword evidence="15" id="KW-1185">Reference proteome</keyword>
<evidence type="ECO:0000256" key="12">
    <source>
        <dbReference type="SAM" id="Phobius"/>
    </source>
</evidence>
<evidence type="ECO:0000256" key="8">
    <source>
        <dbReference type="ARBA" id="ARBA00022989"/>
    </source>
</evidence>
<feature type="transmembrane region" description="Helical" evidence="12">
    <location>
        <begin position="20"/>
        <end position="50"/>
    </location>
</feature>
<keyword evidence="9 11" id="KW-0482">Metalloprotease</keyword>
<keyword evidence="4 12" id="KW-0812">Transmembrane</keyword>
<name>A0ABV7HGL8_9GAMM</name>
<dbReference type="RefSeq" id="WP_386722949.1">
    <property type="nucleotide sequence ID" value="NZ_JBHRSZ010000007.1"/>
</dbReference>
<keyword evidence="7 11" id="KW-0862">Zinc</keyword>
<evidence type="ECO:0000256" key="3">
    <source>
        <dbReference type="ARBA" id="ARBA00022670"/>
    </source>
</evidence>
<dbReference type="GO" id="GO:0016787">
    <property type="term" value="F:hydrolase activity"/>
    <property type="evidence" value="ECO:0007669"/>
    <property type="project" value="UniProtKB-KW"/>
</dbReference>
<evidence type="ECO:0000256" key="5">
    <source>
        <dbReference type="ARBA" id="ARBA00022723"/>
    </source>
</evidence>
<evidence type="ECO:0000256" key="4">
    <source>
        <dbReference type="ARBA" id="ARBA00022692"/>
    </source>
</evidence>
<dbReference type="PANTHER" id="PTHR43221">
    <property type="entry name" value="PROTEASE HTPX"/>
    <property type="match status" value="1"/>
</dbReference>
<dbReference type="InterPro" id="IPR050083">
    <property type="entry name" value="HtpX_protease"/>
</dbReference>
<evidence type="ECO:0000256" key="10">
    <source>
        <dbReference type="ARBA" id="ARBA00023136"/>
    </source>
</evidence>
<sequence>MNISELRHPKENLYRTLCMVIGGICWVALLLGTLFSILIFLIPIAISLWISEKFFQASIYGNAVHVNNQQYSKLDGIASDLASQLGLASRPEMFVLNSEGLTNALAIKFLSGKYVLLFSNLVDLLWDNSDKENRLRFVIAHELAHHAAGHVNFWLNLLMKPAMFIPFLGAAYSRSCELTCDRIAAELVKDHQASSQALISLASGSRELVAHTEKSAFIAQEQRVPGIFGFMQEILSSHPRMTKRLIAVEEHAVSSGTATSSVIPESRVEPA</sequence>
<accession>A0ABV7HGL8</accession>
<dbReference type="EC" id="3.4.24.-" evidence="14"/>
<evidence type="ECO:0000256" key="9">
    <source>
        <dbReference type="ARBA" id="ARBA00023049"/>
    </source>
</evidence>
<comment type="cofactor">
    <cofactor evidence="11">
        <name>Zn(2+)</name>
        <dbReference type="ChEBI" id="CHEBI:29105"/>
    </cofactor>
    <text evidence="11">Binds 1 zinc ion per subunit.</text>
</comment>
<feature type="domain" description="Peptidase M48" evidence="13">
    <location>
        <begin position="70"/>
        <end position="164"/>
    </location>
</feature>
<evidence type="ECO:0000313" key="14">
    <source>
        <dbReference type="EMBL" id="MFC3153029.1"/>
    </source>
</evidence>
<comment type="caution">
    <text evidence="14">The sequence shown here is derived from an EMBL/GenBank/DDBJ whole genome shotgun (WGS) entry which is preliminary data.</text>
</comment>
<evidence type="ECO:0000313" key="15">
    <source>
        <dbReference type="Proteomes" id="UP001595476"/>
    </source>
</evidence>
<evidence type="ECO:0000256" key="11">
    <source>
        <dbReference type="RuleBase" id="RU003983"/>
    </source>
</evidence>
<dbReference type="EMBL" id="JBHRSZ010000007">
    <property type="protein sequence ID" value="MFC3153029.1"/>
    <property type="molecule type" value="Genomic_DNA"/>
</dbReference>
<reference evidence="15" key="1">
    <citation type="journal article" date="2019" name="Int. J. Syst. Evol. Microbiol.">
        <title>The Global Catalogue of Microorganisms (GCM) 10K type strain sequencing project: providing services to taxonomists for standard genome sequencing and annotation.</title>
        <authorList>
            <consortium name="The Broad Institute Genomics Platform"/>
            <consortium name="The Broad Institute Genome Sequencing Center for Infectious Disease"/>
            <person name="Wu L."/>
            <person name="Ma J."/>
        </authorList>
    </citation>
    <scope>NUCLEOTIDE SEQUENCE [LARGE SCALE GENOMIC DNA]</scope>
    <source>
        <strain evidence="15">KCTC 52438</strain>
    </source>
</reference>
<proteinExistence type="inferred from homology"/>
<comment type="similarity">
    <text evidence="11">Belongs to the peptidase M48 family.</text>
</comment>
<keyword evidence="5" id="KW-0479">Metal-binding</keyword>
<keyword evidence="2" id="KW-1003">Cell membrane</keyword>